<organism evidence="2 3">
    <name type="scientific">Hymenoscyphus albidus</name>
    <dbReference type="NCBI Taxonomy" id="595503"/>
    <lineage>
        <taxon>Eukaryota</taxon>
        <taxon>Fungi</taxon>
        <taxon>Dikarya</taxon>
        <taxon>Ascomycota</taxon>
        <taxon>Pezizomycotina</taxon>
        <taxon>Leotiomycetes</taxon>
        <taxon>Helotiales</taxon>
        <taxon>Helotiaceae</taxon>
        <taxon>Hymenoscyphus</taxon>
    </lineage>
</organism>
<dbReference type="AlphaFoldDB" id="A0A9N9LAS2"/>
<proteinExistence type="predicted"/>
<comment type="caution">
    <text evidence="2">The sequence shown here is derived from an EMBL/GenBank/DDBJ whole genome shotgun (WGS) entry which is preliminary data.</text>
</comment>
<reference evidence="2" key="1">
    <citation type="submission" date="2021-07" db="EMBL/GenBank/DDBJ databases">
        <authorList>
            <person name="Durling M."/>
        </authorList>
    </citation>
    <scope>NUCLEOTIDE SEQUENCE</scope>
</reference>
<dbReference type="Proteomes" id="UP000701801">
    <property type="component" value="Unassembled WGS sequence"/>
</dbReference>
<protein>
    <submittedName>
        <fullName evidence="2">Uncharacterized protein</fullName>
    </submittedName>
</protein>
<evidence type="ECO:0000256" key="1">
    <source>
        <dbReference type="SAM" id="SignalP"/>
    </source>
</evidence>
<evidence type="ECO:0000313" key="3">
    <source>
        <dbReference type="Proteomes" id="UP000701801"/>
    </source>
</evidence>
<dbReference type="EMBL" id="CAJVRM010000028">
    <property type="protein sequence ID" value="CAG8971794.1"/>
    <property type="molecule type" value="Genomic_DNA"/>
</dbReference>
<accession>A0A9N9LAS2</accession>
<name>A0A9N9LAS2_9HELO</name>
<gene>
    <name evidence="2" type="ORF">HYALB_00001903</name>
</gene>
<dbReference type="OrthoDB" id="3913322at2759"/>
<feature type="signal peptide" evidence="1">
    <location>
        <begin position="1"/>
        <end position="19"/>
    </location>
</feature>
<dbReference type="Pfam" id="PF19271">
    <property type="entry name" value="Nis1"/>
    <property type="match status" value="1"/>
</dbReference>
<evidence type="ECO:0000313" key="2">
    <source>
        <dbReference type="EMBL" id="CAG8971794.1"/>
    </source>
</evidence>
<sequence length="145" mass="15441">MQFSTLLAISLLSPLSLSAARIYGIAVPTTIAPGIPFTLQVLTQNYIQTVYDIAIAIGIQPSPGHPKTLGTVLTTAYLGPEKSNIITPLNYTLTIDPRTPKGTNFTIVASLMSLYGVSSGPVLGFWNQTVAVGEETSEVYVRTPD</sequence>
<feature type="chain" id="PRO_5040163610" evidence="1">
    <location>
        <begin position="20"/>
        <end position="145"/>
    </location>
</feature>
<dbReference type="InterPro" id="IPR045469">
    <property type="entry name" value="Nis1"/>
</dbReference>
<keyword evidence="1" id="KW-0732">Signal</keyword>
<keyword evidence="3" id="KW-1185">Reference proteome</keyword>